<dbReference type="PANTHER" id="PTHR35370:SF1">
    <property type="entry name" value="TYPE VI SECRETION SYSTEM COMPONENT TSSF1"/>
    <property type="match status" value="1"/>
</dbReference>
<dbReference type="RefSeq" id="WP_058482391.1">
    <property type="nucleotide sequence ID" value="NZ_CAAAII010000003.1"/>
</dbReference>
<dbReference type="Proteomes" id="UP000054877">
    <property type="component" value="Unassembled WGS sequence"/>
</dbReference>
<proteinExistence type="predicted"/>
<evidence type="ECO:0000313" key="1">
    <source>
        <dbReference type="EMBL" id="KTD65739.1"/>
    </source>
</evidence>
<protein>
    <recommendedName>
        <fullName evidence="3">Type VI secretion protein</fullName>
    </recommendedName>
</protein>
<dbReference type="InterPro" id="IPR010272">
    <property type="entry name" value="T6SS_TssF"/>
</dbReference>
<keyword evidence="2" id="KW-1185">Reference proteome</keyword>
<dbReference type="AlphaFoldDB" id="A0A0W0Z9F2"/>
<name>A0A0W0Z9F2_LEGSP</name>
<reference evidence="1 2" key="1">
    <citation type="submission" date="2015-11" db="EMBL/GenBank/DDBJ databases">
        <title>Genomic analysis of 38 Legionella species identifies large and diverse effector repertoires.</title>
        <authorList>
            <person name="Burstein D."/>
            <person name="Amaro F."/>
            <person name="Zusman T."/>
            <person name="Lifshitz Z."/>
            <person name="Cohen O."/>
            <person name="Gilbert J.A."/>
            <person name="Pupko T."/>
            <person name="Shuman H.A."/>
            <person name="Segal G."/>
        </authorList>
    </citation>
    <scope>NUCLEOTIDE SEQUENCE [LARGE SCALE GENOMIC DNA]</scope>
    <source>
        <strain evidence="1 2">Mt.St.Helens-9</strain>
    </source>
</reference>
<dbReference type="PATRIC" id="fig|452.5.peg.491"/>
<accession>A0A0W0Z9F2</accession>
<sequence>MIKDYYQRELKKIKQLSKEFSLNNPTLAPLLREQNNDPDVERLLEGVAYLTSQIQLKMDRQLPDLIDELTELFFPQYLRPIPGSAILQFIPKKKLADRLLIKQNTEIASIPIDGTSCVFRTANDIIVEPVTINTIRYTETPQGNASIDIVCDLCGISLDNWSSNSLKFFINQPFNQACDTYYLLLHHLKEIVVSAESSPPLTLPPNMLQPCGFKDTDTLYPAKHTSNPAYQLIQEYLNQPKKFLFLELTGLKQWIHRSNTQQFTISLIINQVPSWFSDIQAQDFVLHAVPILNIFKHDAEPIYLNHKKFEYPIIPSGNNPNITIYEIKKITGYRQYAKQQIDYVHALDFDKHRKKNQYYTLHSRPSAVKDNKEWMLGFIYDFNDEIPSDETISVDLLCSNGNLASLLDIGDISRITDSSPENVTFSNITVPTSYIEPAFDDNRIWHFQSLLSLNFLKLMNKDNLIKIITLFLHEQGENRRINVSRLQGIVSIKPQSTRRLYRRSMIVGTKISMVCDPEYYGSPGDMYLFGCILNEFFAINAPFNTFTHFEMINVKTKEIWEWTPRLSNPDNI</sequence>
<evidence type="ECO:0000313" key="2">
    <source>
        <dbReference type="Proteomes" id="UP000054877"/>
    </source>
</evidence>
<gene>
    <name evidence="1" type="ORF">Lspi_0451</name>
</gene>
<comment type="caution">
    <text evidence="1">The sequence shown here is derived from an EMBL/GenBank/DDBJ whole genome shotgun (WGS) entry which is preliminary data.</text>
</comment>
<evidence type="ECO:0008006" key="3">
    <source>
        <dbReference type="Google" id="ProtNLM"/>
    </source>
</evidence>
<dbReference type="PANTHER" id="PTHR35370">
    <property type="entry name" value="CYTOPLASMIC PROTEIN-RELATED-RELATED"/>
    <property type="match status" value="1"/>
</dbReference>
<dbReference type="Pfam" id="PF05947">
    <property type="entry name" value="T6SS_TssF"/>
    <property type="match status" value="1"/>
</dbReference>
<dbReference type="STRING" id="452.Lspi_0451"/>
<dbReference type="PIRSF" id="PIRSF028304">
    <property type="entry name" value="UCP028304"/>
    <property type="match status" value="1"/>
</dbReference>
<organism evidence="1 2">
    <name type="scientific">Legionella spiritensis</name>
    <dbReference type="NCBI Taxonomy" id="452"/>
    <lineage>
        <taxon>Bacteria</taxon>
        <taxon>Pseudomonadati</taxon>
        <taxon>Pseudomonadota</taxon>
        <taxon>Gammaproteobacteria</taxon>
        <taxon>Legionellales</taxon>
        <taxon>Legionellaceae</taxon>
        <taxon>Legionella</taxon>
    </lineage>
</organism>
<dbReference type="NCBIfam" id="TIGR03359">
    <property type="entry name" value="VI_chp_6"/>
    <property type="match status" value="1"/>
</dbReference>
<dbReference type="OrthoDB" id="9763676at2"/>
<dbReference type="EMBL" id="LNYX01000005">
    <property type="protein sequence ID" value="KTD65739.1"/>
    <property type="molecule type" value="Genomic_DNA"/>
</dbReference>